<dbReference type="EMBL" id="CAJVPL010006296">
    <property type="protein sequence ID" value="CAG8663589.1"/>
    <property type="molecule type" value="Genomic_DNA"/>
</dbReference>
<comment type="caution">
    <text evidence="2">The sequence shown here is derived from an EMBL/GenBank/DDBJ whole genome shotgun (WGS) entry which is preliminary data.</text>
</comment>
<sequence length="550" mass="63222">ARHKPLPHYNGRSQYVCQHLTERTLVAKNFYSYFGYIALSEGIEALQKTLEALRDDPKLGGYAKVFLTRNDFFKNNNVELYFMRKERKVKEKISTETTLSMVNKRLDMATEIVHKNVLGHLEKELGKGDHSEENDGQDEATSSTLPAKIENSNNTNTKEYLNELPLHAEYSCMGEDWMMDGIVLSNNLKGTSILGRGHFNFSDTECTSQISDEHWDNVIVPFLTKHKLKNAFYTEGDEKKLVDMFEENKKKLLEQGNLNLIYSLCDTEENTTKILEIVKRIRLVLYLKGFADCRTLTSLERKWPISLPSDILDKRLRGILWAAELIKWVIAQWQDGTFFKEMKEQWVKTQLASRLLVPVSPVKPGEIESNAEKLVANYKKALMSPKIKAKTRVDGLDDDEGFENVWVELKGGFGAQHEAENKNNLEDLDVLLKGFSTMSAMQAPTLPEEAKNKIGELEFFGIRGMGNLFQFWGCFQASRYLMCSYLLGEFCLPSFEGREELLELSYQYLHCLQIRVETSKLKFHQIRALARSKRVFEGDSSPIKAKRVRE</sequence>
<evidence type="ECO:0000313" key="3">
    <source>
        <dbReference type="Proteomes" id="UP000789831"/>
    </source>
</evidence>
<protein>
    <submittedName>
        <fullName evidence="2">4302_t:CDS:1</fullName>
    </submittedName>
</protein>
<feature type="compositionally biased region" description="Polar residues" evidence="1">
    <location>
        <begin position="139"/>
        <end position="154"/>
    </location>
</feature>
<organism evidence="2 3">
    <name type="scientific">Ambispora gerdemannii</name>
    <dbReference type="NCBI Taxonomy" id="144530"/>
    <lineage>
        <taxon>Eukaryota</taxon>
        <taxon>Fungi</taxon>
        <taxon>Fungi incertae sedis</taxon>
        <taxon>Mucoromycota</taxon>
        <taxon>Glomeromycotina</taxon>
        <taxon>Glomeromycetes</taxon>
        <taxon>Archaeosporales</taxon>
        <taxon>Ambisporaceae</taxon>
        <taxon>Ambispora</taxon>
    </lineage>
</organism>
<feature type="non-terminal residue" evidence="2">
    <location>
        <position position="550"/>
    </location>
</feature>
<evidence type="ECO:0000256" key="1">
    <source>
        <dbReference type="SAM" id="MobiDB-lite"/>
    </source>
</evidence>
<gene>
    <name evidence="2" type="ORF">AGERDE_LOCUS11934</name>
</gene>
<evidence type="ECO:0000313" key="2">
    <source>
        <dbReference type="EMBL" id="CAG8663589.1"/>
    </source>
</evidence>
<dbReference type="Proteomes" id="UP000789831">
    <property type="component" value="Unassembled WGS sequence"/>
</dbReference>
<dbReference type="AlphaFoldDB" id="A0A9N9HCJ4"/>
<accession>A0A9N9HCJ4</accession>
<proteinExistence type="predicted"/>
<keyword evidence="3" id="KW-1185">Reference proteome</keyword>
<feature type="region of interest" description="Disordered" evidence="1">
    <location>
        <begin position="126"/>
        <end position="154"/>
    </location>
</feature>
<name>A0A9N9HCJ4_9GLOM</name>
<dbReference type="OrthoDB" id="2372242at2759"/>
<reference evidence="2" key="1">
    <citation type="submission" date="2021-06" db="EMBL/GenBank/DDBJ databases">
        <authorList>
            <person name="Kallberg Y."/>
            <person name="Tangrot J."/>
            <person name="Rosling A."/>
        </authorList>
    </citation>
    <scope>NUCLEOTIDE SEQUENCE</scope>
    <source>
        <strain evidence="2">MT106</strain>
    </source>
</reference>